<proteinExistence type="predicted"/>
<reference evidence="1 2" key="1">
    <citation type="submission" date="2019-07" db="EMBL/GenBank/DDBJ databases">
        <title>Whole genome shotgun sequence of Cyclobacterium qasimii NBRC 106168.</title>
        <authorList>
            <person name="Hosoyama A."/>
            <person name="Uohara A."/>
            <person name="Ohji S."/>
            <person name="Ichikawa N."/>
        </authorList>
    </citation>
    <scope>NUCLEOTIDE SEQUENCE [LARGE SCALE GENOMIC DNA]</scope>
    <source>
        <strain evidence="1 2">NBRC 106168</strain>
    </source>
</reference>
<accession>A0A512CDC5</accession>
<protein>
    <submittedName>
        <fullName evidence="1">Uncharacterized protein</fullName>
    </submittedName>
</protein>
<dbReference type="AlphaFoldDB" id="A0A512CDC5"/>
<evidence type="ECO:0000313" key="2">
    <source>
        <dbReference type="Proteomes" id="UP000321301"/>
    </source>
</evidence>
<keyword evidence="2" id="KW-1185">Reference proteome</keyword>
<sequence length="71" mass="8105">MTVEIGLNIKERSKYASTFVAGYTNGYIYYAPTAEQLKNKGAAQEDSDTFLAPEWQAMFEKKVVEMLQQFN</sequence>
<dbReference type="RefSeq" id="WP_020892970.1">
    <property type="nucleotide sequence ID" value="NZ_BJYV01000013.1"/>
</dbReference>
<dbReference type="Proteomes" id="UP000321301">
    <property type="component" value="Unassembled WGS sequence"/>
</dbReference>
<comment type="caution">
    <text evidence="1">The sequence shown here is derived from an EMBL/GenBank/DDBJ whole genome shotgun (WGS) entry which is preliminary data.</text>
</comment>
<gene>
    <name evidence="1" type="ORF">CQA01_27370</name>
</gene>
<name>A0A512CDC5_9BACT</name>
<evidence type="ECO:0000313" key="1">
    <source>
        <dbReference type="EMBL" id="GEO22203.1"/>
    </source>
</evidence>
<dbReference type="EMBL" id="BJYV01000013">
    <property type="protein sequence ID" value="GEO22203.1"/>
    <property type="molecule type" value="Genomic_DNA"/>
</dbReference>
<organism evidence="1 2">
    <name type="scientific">Cyclobacterium qasimii</name>
    <dbReference type="NCBI Taxonomy" id="1350429"/>
    <lineage>
        <taxon>Bacteria</taxon>
        <taxon>Pseudomonadati</taxon>
        <taxon>Bacteroidota</taxon>
        <taxon>Cytophagia</taxon>
        <taxon>Cytophagales</taxon>
        <taxon>Cyclobacteriaceae</taxon>
        <taxon>Cyclobacterium</taxon>
    </lineage>
</organism>